<evidence type="ECO:0000313" key="3">
    <source>
        <dbReference type="EMBL" id="ORE18184.1"/>
    </source>
</evidence>
<evidence type="ECO:0000256" key="2">
    <source>
        <dbReference type="SAM" id="Phobius"/>
    </source>
</evidence>
<dbReference type="AlphaFoldDB" id="A0A1X0S1Q6"/>
<dbReference type="VEuPathDB" id="FungiDB:BCV72DRAFT_200756"/>
<dbReference type="EMBL" id="KV921336">
    <property type="protein sequence ID" value="ORE18184.1"/>
    <property type="molecule type" value="Genomic_DNA"/>
</dbReference>
<name>A0A1X0S1Q6_RHIZD</name>
<accession>A0A1X0S1Q6</accession>
<feature type="transmembrane region" description="Helical" evidence="2">
    <location>
        <begin position="40"/>
        <end position="58"/>
    </location>
</feature>
<evidence type="ECO:0000256" key="1">
    <source>
        <dbReference type="SAM" id="MobiDB-lite"/>
    </source>
</evidence>
<keyword evidence="2" id="KW-0472">Membrane</keyword>
<feature type="compositionally biased region" description="Basic and acidic residues" evidence="1">
    <location>
        <begin position="204"/>
        <end position="215"/>
    </location>
</feature>
<keyword evidence="2" id="KW-0812">Transmembrane</keyword>
<feature type="compositionally biased region" description="Acidic residues" evidence="1">
    <location>
        <begin position="118"/>
        <end position="130"/>
    </location>
</feature>
<evidence type="ECO:0000313" key="4">
    <source>
        <dbReference type="Proteomes" id="UP000242381"/>
    </source>
</evidence>
<feature type="transmembrane region" description="Helical" evidence="2">
    <location>
        <begin position="70"/>
        <end position="95"/>
    </location>
</feature>
<organism evidence="3 4">
    <name type="scientific">Rhizopus microsporus</name>
    <dbReference type="NCBI Taxonomy" id="58291"/>
    <lineage>
        <taxon>Eukaryota</taxon>
        <taxon>Fungi</taxon>
        <taxon>Fungi incertae sedis</taxon>
        <taxon>Mucoromycota</taxon>
        <taxon>Mucoromycotina</taxon>
        <taxon>Mucoromycetes</taxon>
        <taxon>Mucorales</taxon>
        <taxon>Mucorineae</taxon>
        <taxon>Rhizopodaceae</taxon>
        <taxon>Rhizopus</taxon>
    </lineage>
</organism>
<keyword evidence="2" id="KW-1133">Transmembrane helix</keyword>
<gene>
    <name evidence="3" type="ORF">BCV71DRAFT_227086</name>
</gene>
<proteinExistence type="predicted"/>
<dbReference type="OMA" id="IPRVESW"/>
<feature type="compositionally biased region" description="Polar residues" evidence="1">
    <location>
        <begin position="156"/>
        <end position="173"/>
    </location>
</feature>
<dbReference type="Proteomes" id="UP000242381">
    <property type="component" value="Unassembled WGS sequence"/>
</dbReference>
<feature type="compositionally biased region" description="Basic and acidic residues" evidence="1">
    <location>
        <begin position="140"/>
        <end position="155"/>
    </location>
</feature>
<reference evidence="3 4" key="1">
    <citation type="journal article" date="2016" name="Proc. Natl. Acad. Sci. U.S.A.">
        <title>Lipid metabolic changes in an early divergent fungus govern the establishment of a mutualistic symbiosis with endobacteria.</title>
        <authorList>
            <person name="Lastovetsky O.A."/>
            <person name="Gaspar M.L."/>
            <person name="Mondo S.J."/>
            <person name="LaButti K.M."/>
            <person name="Sandor L."/>
            <person name="Grigoriev I.V."/>
            <person name="Henry S.A."/>
            <person name="Pawlowska T.E."/>
        </authorList>
    </citation>
    <scope>NUCLEOTIDE SEQUENCE [LARGE SCALE GENOMIC DNA]</scope>
    <source>
        <strain evidence="3 4">ATCC 11559</strain>
    </source>
</reference>
<sequence length="235" mass="26841">MELSKTEQFMTILKSMKAAALMSFTFFKFIFSITYKSSCIMLSPIVWIISFSWNNLILKPLDLLLSINRTLYPITMFCLAAVCCGLFIGGCAGFAAEAFSSIVITATWGPQPKQIKEQEEEEEEKADESEIGSVVSLSDYPKEDKKETESTKSDTWDSSATSSQPLSMYQQLNNRKDKESITTARQLSPPVLIRRMKLSPTPSHSKETNTRKNSWDWEEEEEDHDQERRKGKKYL</sequence>
<protein>
    <submittedName>
        <fullName evidence="3">Uncharacterized protein</fullName>
    </submittedName>
</protein>
<feature type="region of interest" description="Disordered" evidence="1">
    <location>
        <begin position="113"/>
        <end position="235"/>
    </location>
</feature>